<accession>A0A7C4EIU6</accession>
<feature type="transmembrane region" description="Helical" evidence="1">
    <location>
        <begin position="144"/>
        <end position="163"/>
    </location>
</feature>
<evidence type="ECO:0000256" key="1">
    <source>
        <dbReference type="SAM" id="Phobius"/>
    </source>
</evidence>
<sequence length="267" mass="30352">MAGFALGQFAIFAALVSRMLTEFELQGFINRDVPGYFLKYWDMALTGLFYNAAIWMDKVVFWNTPESRAVLDWLRVNDLYESPVFFSYLTIVPGMAIFLLRVETAFHENYQQYFALVTGRGTLSQILARKVLLVESLRVNLRYLFVVQGTVTGLCLALAPTLVEKMELFPVQVTIFRLALVGAFLQALVSVVMVILFYFAQRMGVLITSAVYLVSMTVLSWLSADLGYQYYGYGYAVGNLITLCVAYQLMERSLSKLEYMTFSQEPV</sequence>
<proteinExistence type="predicted"/>
<organism evidence="2">
    <name type="scientific">Fundidesulfovibrio putealis</name>
    <dbReference type="NCBI Taxonomy" id="270496"/>
    <lineage>
        <taxon>Bacteria</taxon>
        <taxon>Pseudomonadati</taxon>
        <taxon>Thermodesulfobacteriota</taxon>
        <taxon>Desulfovibrionia</taxon>
        <taxon>Desulfovibrionales</taxon>
        <taxon>Desulfovibrionaceae</taxon>
        <taxon>Fundidesulfovibrio</taxon>
    </lineage>
</organism>
<dbReference type="AlphaFoldDB" id="A0A7C4EIU6"/>
<name>A0A7C4EIU6_9BACT</name>
<keyword evidence="1" id="KW-0812">Transmembrane</keyword>
<dbReference type="Pfam" id="PF16933">
    <property type="entry name" value="PelG"/>
    <property type="match status" value="1"/>
</dbReference>
<comment type="caution">
    <text evidence="2">The sequence shown here is derived from an EMBL/GenBank/DDBJ whole genome shotgun (WGS) entry which is preliminary data.</text>
</comment>
<feature type="non-terminal residue" evidence="2">
    <location>
        <position position="1"/>
    </location>
</feature>
<keyword evidence="1" id="KW-1133">Transmembrane helix</keyword>
<dbReference type="InterPro" id="IPR031617">
    <property type="entry name" value="PelG"/>
</dbReference>
<feature type="transmembrane region" description="Helical" evidence="1">
    <location>
        <begin position="43"/>
        <end position="62"/>
    </location>
</feature>
<gene>
    <name evidence="2" type="ORF">ENR59_06405</name>
</gene>
<feature type="transmembrane region" description="Helical" evidence="1">
    <location>
        <begin position="83"/>
        <end position="101"/>
    </location>
</feature>
<feature type="transmembrane region" description="Helical" evidence="1">
    <location>
        <begin position="230"/>
        <end position="250"/>
    </location>
</feature>
<evidence type="ECO:0000313" key="2">
    <source>
        <dbReference type="EMBL" id="HGG92569.1"/>
    </source>
</evidence>
<feature type="transmembrane region" description="Helical" evidence="1">
    <location>
        <begin position="175"/>
        <end position="198"/>
    </location>
</feature>
<dbReference type="EMBL" id="DSRP01000443">
    <property type="protein sequence ID" value="HGG92569.1"/>
    <property type="molecule type" value="Genomic_DNA"/>
</dbReference>
<keyword evidence="1" id="KW-0472">Membrane</keyword>
<protein>
    <submittedName>
        <fullName evidence="2">Uncharacterized protein</fullName>
    </submittedName>
</protein>
<feature type="transmembrane region" description="Helical" evidence="1">
    <location>
        <begin position="205"/>
        <end position="224"/>
    </location>
</feature>
<reference evidence="2" key="1">
    <citation type="journal article" date="2020" name="mSystems">
        <title>Genome- and Community-Level Interaction Insights into Carbon Utilization and Element Cycling Functions of Hydrothermarchaeota in Hydrothermal Sediment.</title>
        <authorList>
            <person name="Zhou Z."/>
            <person name="Liu Y."/>
            <person name="Xu W."/>
            <person name="Pan J."/>
            <person name="Luo Z.H."/>
            <person name="Li M."/>
        </authorList>
    </citation>
    <scope>NUCLEOTIDE SEQUENCE [LARGE SCALE GENOMIC DNA]</scope>
    <source>
        <strain evidence="2">SpSt-413</strain>
    </source>
</reference>